<gene>
    <name evidence="3" type="ORF">ACJRO7_021436</name>
</gene>
<dbReference type="AlphaFoldDB" id="A0ABD3KLM6"/>
<comment type="caution">
    <text evidence="3">The sequence shown here is derived from an EMBL/GenBank/DDBJ whole genome shotgun (WGS) entry which is preliminary data.</text>
</comment>
<keyword evidence="1" id="KW-0433">Leucine-rich repeat</keyword>
<evidence type="ECO:0000256" key="1">
    <source>
        <dbReference type="ARBA" id="ARBA00022614"/>
    </source>
</evidence>
<evidence type="ECO:0000256" key="2">
    <source>
        <dbReference type="ARBA" id="ARBA00022737"/>
    </source>
</evidence>
<dbReference type="Gene3D" id="3.80.10.10">
    <property type="entry name" value="Ribonuclease Inhibitor"/>
    <property type="match status" value="2"/>
</dbReference>
<dbReference type="InterPro" id="IPR044974">
    <property type="entry name" value="Disease_R_plants"/>
</dbReference>
<reference evidence="3 4" key="1">
    <citation type="submission" date="2024-11" db="EMBL/GenBank/DDBJ databases">
        <title>Chromosome-level genome assembly of Eucalyptus globulus Labill. provides insights into its genome evolution.</title>
        <authorList>
            <person name="Li X."/>
        </authorList>
    </citation>
    <scope>NUCLEOTIDE SEQUENCE [LARGE SCALE GENOMIC DNA]</scope>
    <source>
        <strain evidence="3">CL2024</strain>
        <tissue evidence="3">Fresh tender leaves</tissue>
    </source>
</reference>
<dbReference type="SUPFAM" id="SSF52058">
    <property type="entry name" value="L domain-like"/>
    <property type="match status" value="1"/>
</dbReference>
<protein>
    <submittedName>
        <fullName evidence="3">Uncharacterized protein</fullName>
    </submittedName>
</protein>
<organism evidence="3 4">
    <name type="scientific">Eucalyptus globulus</name>
    <name type="common">Tasmanian blue gum</name>
    <dbReference type="NCBI Taxonomy" id="34317"/>
    <lineage>
        <taxon>Eukaryota</taxon>
        <taxon>Viridiplantae</taxon>
        <taxon>Streptophyta</taxon>
        <taxon>Embryophyta</taxon>
        <taxon>Tracheophyta</taxon>
        <taxon>Spermatophyta</taxon>
        <taxon>Magnoliopsida</taxon>
        <taxon>eudicotyledons</taxon>
        <taxon>Gunneridae</taxon>
        <taxon>Pentapetalae</taxon>
        <taxon>rosids</taxon>
        <taxon>malvids</taxon>
        <taxon>Myrtales</taxon>
        <taxon>Myrtaceae</taxon>
        <taxon>Myrtoideae</taxon>
        <taxon>Eucalypteae</taxon>
        <taxon>Eucalyptus</taxon>
    </lineage>
</organism>
<evidence type="ECO:0000313" key="4">
    <source>
        <dbReference type="Proteomes" id="UP001634007"/>
    </source>
</evidence>
<keyword evidence="2" id="KW-0677">Repeat</keyword>
<accession>A0ABD3KLM6</accession>
<dbReference type="PANTHER" id="PTHR11017">
    <property type="entry name" value="LEUCINE-RICH REPEAT-CONTAINING PROTEIN"/>
    <property type="match status" value="1"/>
</dbReference>
<keyword evidence="4" id="KW-1185">Reference proteome</keyword>
<dbReference type="EMBL" id="JBJKBG010000005">
    <property type="protein sequence ID" value="KAL3740157.1"/>
    <property type="molecule type" value="Genomic_DNA"/>
</dbReference>
<proteinExistence type="predicted"/>
<dbReference type="InterPro" id="IPR032675">
    <property type="entry name" value="LRR_dom_sf"/>
</dbReference>
<sequence length="307" mass="35118">MHSMLRQFGREIVCRESRTDPGRRSRLFNHEIALGTIKQKKGTEKVEALCLNFQWHTSVKLTPEDFWSMPNIRFLQLGHADITGDFANVLSKLRWLRWRGCPQHLQVTNFHLGNLTILDLSWSKVTKDWEGWGQIKMQKLRVLDLTGCADLIVTPKFSGCQNLAILILERCSQLCLVSLNLKFCTELSMLPVELGHLTALKELLMDGTSNLKVLRMDSCFFTEFPPDIGELTNLEEIHASWCRSLEGSIPSGIKKLHNLRILRLQYSSITSIPAEIHQLSNLQTLDLLHSNTLEELPTPPPSKRIRL</sequence>
<name>A0ABD3KLM6_EUCGL</name>
<dbReference type="InterPro" id="IPR025875">
    <property type="entry name" value="Leu-rich_rpt_4"/>
</dbReference>
<dbReference type="Proteomes" id="UP001634007">
    <property type="component" value="Unassembled WGS sequence"/>
</dbReference>
<dbReference type="PANTHER" id="PTHR11017:SF570">
    <property type="entry name" value="DISEASE RESISTANCE PROTEIN (TIR-NBS CLASS)-RELATED"/>
    <property type="match status" value="1"/>
</dbReference>
<evidence type="ECO:0000313" key="3">
    <source>
        <dbReference type="EMBL" id="KAL3740157.1"/>
    </source>
</evidence>
<dbReference type="Pfam" id="PF12799">
    <property type="entry name" value="LRR_4"/>
    <property type="match status" value="1"/>
</dbReference>